<reference evidence="1" key="1">
    <citation type="submission" date="2018-05" db="EMBL/GenBank/DDBJ databases">
        <authorList>
            <person name="Lanie J.A."/>
            <person name="Ng W.-L."/>
            <person name="Kazmierczak K.M."/>
            <person name="Andrzejewski T.M."/>
            <person name="Davidsen T.M."/>
            <person name="Wayne K.J."/>
            <person name="Tettelin H."/>
            <person name="Glass J.I."/>
            <person name="Rusch D."/>
            <person name="Podicherti R."/>
            <person name="Tsui H.-C.T."/>
            <person name="Winkler M.E."/>
        </authorList>
    </citation>
    <scope>NUCLEOTIDE SEQUENCE</scope>
</reference>
<gene>
    <name evidence="1" type="ORF">METZ01_LOCUS219954</name>
</gene>
<organism evidence="1">
    <name type="scientific">marine metagenome</name>
    <dbReference type="NCBI Taxonomy" id="408172"/>
    <lineage>
        <taxon>unclassified sequences</taxon>
        <taxon>metagenomes</taxon>
        <taxon>ecological metagenomes</taxon>
    </lineage>
</organism>
<evidence type="ECO:0000313" key="1">
    <source>
        <dbReference type="EMBL" id="SVB67100.1"/>
    </source>
</evidence>
<name>A0A382FVT0_9ZZZZ</name>
<accession>A0A382FVT0</accession>
<protein>
    <submittedName>
        <fullName evidence="1">Uncharacterized protein</fullName>
    </submittedName>
</protein>
<dbReference type="EMBL" id="UINC01052130">
    <property type="protein sequence ID" value="SVB67100.1"/>
    <property type="molecule type" value="Genomic_DNA"/>
</dbReference>
<sequence length="49" mass="5511">MVVDVIETFSWVNNTCLVNRNADQVLDIKFCFAILLQKPPVFSVSGNPK</sequence>
<proteinExistence type="predicted"/>
<dbReference type="AlphaFoldDB" id="A0A382FVT0"/>